<evidence type="ECO:0000256" key="2">
    <source>
        <dbReference type="ARBA" id="ARBA00006597"/>
    </source>
</evidence>
<dbReference type="GO" id="GO:0046872">
    <property type="term" value="F:metal ion binding"/>
    <property type="evidence" value="ECO:0007669"/>
    <property type="project" value="UniProtKB-KW"/>
</dbReference>
<evidence type="ECO:0000256" key="11">
    <source>
        <dbReference type="ARBA" id="ARBA00023163"/>
    </source>
</evidence>
<dbReference type="Pfam" id="PF02467">
    <property type="entry name" value="Whib"/>
    <property type="match status" value="1"/>
</dbReference>
<feature type="binding site" evidence="12">
    <location>
        <position position="53"/>
    </location>
    <ligand>
        <name>[4Fe-4S] cluster</name>
        <dbReference type="ChEBI" id="CHEBI:49883"/>
    </ligand>
</feature>
<evidence type="ECO:0000256" key="7">
    <source>
        <dbReference type="ARBA" id="ARBA00023014"/>
    </source>
</evidence>
<reference evidence="14 15" key="1">
    <citation type="submission" date="2018-09" db="EMBL/GenBank/DDBJ databases">
        <title>Optimization and identification of Corynebacterium falsenii FN1-14 from fish paste.</title>
        <authorList>
            <person name="Daroonpunt R."/>
            <person name="Tanasupawat S."/>
        </authorList>
    </citation>
    <scope>NUCLEOTIDE SEQUENCE [LARGE SCALE GENOMIC DNA]</scope>
    <source>
        <strain evidence="14 15">FN1-14</strain>
    </source>
</reference>
<evidence type="ECO:0000256" key="5">
    <source>
        <dbReference type="ARBA" id="ARBA00022723"/>
    </source>
</evidence>
<evidence type="ECO:0000256" key="6">
    <source>
        <dbReference type="ARBA" id="ARBA00023004"/>
    </source>
</evidence>
<dbReference type="GO" id="GO:0045454">
    <property type="term" value="P:cell redox homeostasis"/>
    <property type="evidence" value="ECO:0007669"/>
    <property type="project" value="TreeGrafter"/>
</dbReference>
<dbReference type="PANTHER" id="PTHR38839">
    <property type="entry name" value="TRANSCRIPTIONAL REGULATOR WHID-RELATED"/>
    <property type="match status" value="1"/>
</dbReference>
<gene>
    <name evidence="12" type="primary">whiB</name>
    <name evidence="14" type="ORF">D3M95_01110</name>
</gene>
<evidence type="ECO:0000313" key="15">
    <source>
        <dbReference type="Proteomes" id="UP000285278"/>
    </source>
</evidence>
<feature type="domain" description="4Fe-4S Wbl-type" evidence="13">
    <location>
        <begin position="22"/>
        <end position="86"/>
    </location>
</feature>
<evidence type="ECO:0000256" key="4">
    <source>
        <dbReference type="ARBA" id="ARBA00022490"/>
    </source>
</evidence>
<keyword evidence="8 12" id="KW-0805">Transcription regulation</keyword>
<comment type="PTM">
    <text evidence="12">The Fe-S cluster can be nitrosylated by nitric oxide (NO).</text>
</comment>
<dbReference type="Proteomes" id="UP000285278">
    <property type="component" value="Unassembled WGS sequence"/>
</dbReference>
<keyword evidence="9 12" id="KW-0238">DNA-binding</keyword>
<dbReference type="GO" id="GO:0051539">
    <property type="term" value="F:4 iron, 4 sulfur cluster binding"/>
    <property type="evidence" value="ECO:0007669"/>
    <property type="project" value="UniProtKB-UniRule"/>
</dbReference>
<evidence type="ECO:0000256" key="12">
    <source>
        <dbReference type="HAMAP-Rule" id="MF_01479"/>
    </source>
</evidence>
<comment type="PTM">
    <text evidence="12">Upon Fe-S cluster removal intramolecular disulfide bonds are formed.</text>
</comment>
<evidence type="ECO:0000313" key="14">
    <source>
        <dbReference type="EMBL" id="RIX36834.1"/>
    </source>
</evidence>
<keyword evidence="5 12" id="KW-0479">Metal-binding</keyword>
<proteinExistence type="inferred from homology"/>
<sequence>MPQPSQLPGPAASKWEWQLHGSCRGVDSSVFFHPDGERGRARSNREQRAKAICRRCPVMEQCRAHALEVAEPYGIWGGLSESERDIILRPTSRNRGRRVAG</sequence>
<dbReference type="RefSeq" id="WP_025403446.1">
    <property type="nucleotide sequence ID" value="NZ_CBCRUA010000001.1"/>
</dbReference>
<dbReference type="HAMAP" id="MF_01479">
    <property type="entry name" value="WhiB"/>
    <property type="match status" value="1"/>
</dbReference>
<feature type="binding site" evidence="12">
    <location>
        <position position="56"/>
    </location>
    <ligand>
        <name>[4Fe-4S] cluster</name>
        <dbReference type="ChEBI" id="CHEBI:49883"/>
    </ligand>
</feature>
<dbReference type="EMBL" id="QXJK01000001">
    <property type="protein sequence ID" value="RIX36834.1"/>
    <property type="molecule type" value="Genomic_DNA"/>
</dbReference>
<organism evidence="14 15">
    <name type="scientific">Corynebacterium falsenii</name>
    <dbReference type="NCBI Taxonomy" id="108486"/>
    <lineage>
        <taxon>Bacteria</taxon>
        <taxon>Bacillati</taxon>
        <taxon>Actinomycetota</taxon>
        <taxon>Actinomycetes</taxon>
        <taxon>Mycobacteriales</taxon>
        <taxon>Corynebacteriaceae</taxon>
        <taxon>Corynebacterium</taxon>
    </lineage>
</organism>
<dbReference type="PROSITE" id="PS51674">
    <property type="entry name" value="4FE4S_WBL"/>
    <property type="match status" value="1"/>
</dbReference>
<dbReference type="GO" id="GO:0035731">
    <property type="term" value="F:dinitrosyl-iron complex binding"/>
    <property type="evidence" value="ECO:0007669"/>
    <property type="project" value="UniProtKB-UniRule"/>
</dbReference>
<keyword evidence="11 12" id="KW-0804">Transcription</keyword>
<evidence type="ECO:0000256" key="3">
    <source>
        <dbReference type="ARBA" id="ARBA00022485"/>
    </source>
</evidence>
<keyword evidence="4 12" id="KW-0963">Cytoplasm</keyword>
<evidence type="ECO:0000256" key="9">
    <source>
        <dbReference type="ARBA" id="ARBA00023125"/>
    </source>
</evidence>
<comment type="caution">
    <text evidence="14">The sequence shown here is derived from an EMBL/GenBank/DDBJ whole genome shotgun (WGS) entry which is preliminary data.</text>
</comment>
<keyword evidence="6 12" id="KW-0408">Iron</keyword>
<evidence type="ECO:0000256" key="8">
    <source>
        <dbReference type="ARBA" id="ARBA00023015"/>
    </source>
</evidence>
<dbReference type="InterPro" id="IPR034768">
    <property type="entry name" value="4FE4S_WBL"/>
</dbReference>
<dbReference type="GO" id="GO:0047134">
    <property type="term" value="F:protein-disulfide reductase [NAD(P)H] activity"/>
    <property type="evidence" value="ECO:0007669"/>
    <property type="project" value="TreeGrafter"/>
</dbReference>
<keyword evidence="3 12" id="KW-0004">4Fe-4S</keyword>
<keyword evidence="10 12" id="KW-1015">Disulfide bond</keyword>
<feature type="binding site" evidence="12">
    <location>
        <position position="62"/>
    </location>
    <ligand>
        <name>[4Fe-4S] cluster</name>
        <dbReference type="ChEBI" id="CHEBI:49883"/>
    </ligand>
</feature>
<accession>A0A418Q9Z9</accession>
<dbReference type="PANTHER" id="PTHR38839:SF5">
    <property type="entry name" value="TRANSCRIPTIONAL REGULATOR WHID"/>
    <property type="match status" value="1"/>
</dbReference>
<keyword evidence="7 12" id="KW-0411">Iron-sulfur</keyword>
<evidence type="ECO:0000256" key="1">
    <source>
        <dbReference type="ARBA" id="ARBA00004496"/>
    </source>
</evidence>
<feature type="binding site" evidence="12">
    <location>
        <position position="23"/>
    </location>
    <ligand>
        <name>[4Fe-4S] cluster</name>
        <dbReference type="ChEBI" id="CHEBI:49883"/>
    </ligand>
</feature>
<evidence type="ECO:0000256" key="10">
    <source>
        <dbReference type="ARBA" id="ARBA00023157"/>
    </source>
</evidence>
<dbReference type="OrthoDB" id="4954884at2"/>
<comment type="subcellular location">
    <subcellularLocation>
        <location evidence="1 12">Cytoplasm</location>
    </subcellularLocation>
</comment>
<keyword evidence="15" id="KW-1185">Reference proteome</keyword>
<dbReference type="InterPro" id="IPR003482">
    <property type="entry name" value="Whib"/>
</dbReference>
<dbReference type="GO" id="GO:0003677">
    <property type="term" value="F:DNA binding"/>
    <property type="evidence" value="ECO:0007669"/>
    <property type="project" value="UniProtKB-UniRule"/>
</dbReference>
<dbReference type="STRING" id="1451189.CFAL_09475"/>
<comment type="cofactor">
    <cofactor evidence="12">
        <name>[4Fe-4S] cluster</name>
        <dbReference type="ChEBI" id="CHEBI:49883"/>
    </cofactor>
    <text evidence="12">Binds 1 [4Fe-4S] cluster per subunit. Following nitrosylation of the [4Fe-4S] cluster binds 1 [4Fe-8(NO)] cluster per subunit.</text>
</comment>
<dbReference type="GO" id="GO:0045892">
    <property type="term" value="P:negative regulation of DNA-templated transcription"/>
    <property type="evidence" value="ECO:0007669"/>
    <property type="project" value="TreeGrafter"/>
</dbReference>
<evidence type="ECO:0000259" key="13">
    <source>
        <dbReference type="PROSITE" id="PS51674"/>
    </source>
</evidence>
<name>A0A418Q9Z9_9CORY</name>
<dbReference type="GO" id="GO:0005737">
    <property type="term" value="C:cytoplasm"/>
    <property type="evidence" value="ECO:0007669"/>
    <property type="project" value="UniProtKB-SubCell"/>
</dbReference>
<comment type="similarity">
    <text evidence="2 12">Belongs to the WhiB family.</text>
</comment>
<protein>
    <recommendedName>
        <fullName evidence="12">Transcriptional regulator WhiB</fullName>
    </recommendedName>
</protein>
<dbReference type="AlphaFoldDB" id="A0A418Q9Z9"/>
<comment type="function">
    <text evidence="12">Acts as a transcriptional regulator. Probably redox-responsive. The apo- but not holo-form probably binds DNA.</text>
</comment>